<feature type="transmembrane region" description="Helical" evidence="1">
    <location>
        <begin position="82"/>
        <end position="104"/>
    </location>
</feature>
<protein>
    <submittedName>
        <fullName evidence="2">Hydrolase</fullName>
    </submittedName>
</protein>
<name>A0A844M2B5_9GAMM</name>
<evidence type="ECO:0000313" key="3">
    <source>
        <dbReference type="Proteomes" id="UP000442109"/>
    </source>
</evidence>
<proteinExistence type="predicted"/>
<keyword evidence="2" id="KW-0378">Hydrolase</keyword>
<keyword evidence="1" id="KW-0812">Transmembrane</keyword>
<dbReference type="Pfam" id="PF04307">
    <property type="entry name" value="YdjM"/>
    <property type="match status" value="1"/>
</dbReference>
<gene>
    <name evidence="2" type="ORF">GB996_08040</name>
</gene>
<dbReference type="EMBL" id="WFKQ01000006">
    <property type="protein sequence ID" value="MUG32748.1"/>
    <property type="molecule type" value="Genomic_DNA"/>
</dbReference>
<feature type="transmembrane region" description="Helical" evidence="1">
    <location>
        <begin position="189"/>
        <end position="208"/>
    </location>
</feature>
<dbReference type="Proteomes" id="UP000442109">
    <property type="component" value="Unassembled WGS sequence"/>
</dbReference>
<evidence type="ECO:0000256" key="1">
    <source>
        <dbReference type="SAM" id="Phobius"/>
    </source>
</evidence>
<sequence length="237" mass="26754">MANFKTHLTGGFAVSGVLGLITYKAGLVDAQQFLMCVLAGTVGGLLPDIDSDNSTPIKMGFDFVSLATAFALVIHWRSELSLVSMILLWLAGYGFVRYGVFAIFTRLTVHRGIIHSVPYMLVLALGLTCLNFYIFDIPAIISWFYGSFLLLGSLVHLGLDEAYSVDLLNRRLKRSSGTAMKFYQDSQRYYYLGLYTILLMFIFISPPFEPFFEKLTDPITWWVLKDEILPQVLMRNI</sequence>
<evidence type="ECO:0000313" key="2">
    <source>
        <dbReference type="EMBL" id="MUG32748.1"/>
    </source>
</evidence>
<feature type="transmembrane region" description="Helical" evidence="1">
    <location>
        <begin position="140"/>
        <end position="168"/>
    </location>
</feature>
<keyword evidence="3" id="KW-1185">Reference proteome</keyword>
<dbReference type="AlphaFoldDB" id="A0A844M2B5"/>
<feature type="transmembrane region" description="Helical" evidence="1">
    <location>
        <begin position="116"/>
        <end position="134"/>
    </location>
</feature>
<organism evidence="2 3">
    <name type="scientific">Psychrobacter sanguinis</name>
    <dbReference type="NCBI Taxonomy" id="861445"/>
    <lineage>
        <taxon>Bacteria</taxon>
        <taxon>Pseudomonadati</taxon>
        <taxon>Pseudomonadota</taxon>
        <taxon>Gammaproteobacteria</taxon>
        <taxon>Moraxellales</taxon>
        <taxon>Moraxellaceae</taxon>
        <taxon>Psychrobacter</taxon>
    </lineage>
</organism>
<accession>A0A844M2B5</accession>
<keyword evidence="1" id="KW-0472">Membrane</keyword>
<dbReference type="InterPro" id="IPR007404">
    <property type="entry name" value="YdjM-like"/>
</dbReference>
<keyword evidence="1" id="KW-1133">Transmembrane helix</keyword>
<dbReference type="GO" id="GO:0016787">
    <property type="term" value="F:hydrolase activity"/>
    <property type="evidence" value="ECO:0007669"/>
    <property type="project" value="UniProtKB-KW"/>
</dbReference>
<reference evidence="2 3" key="1">
    <citation type="journal article" date="2019" name="PLoS ONE">
        <title>Pup mortality in New Zealand sea lions (Phocarctos hookeri) at Enderby Island, Auckland Islands, 2013-18.</title>
        <authorList>
            <person name="Michael S.A."/>
            <person name="Hayman D.T.S."/>
            <person name="Gray R."/>
            <person name="Zhang J."/>
            <person name="Rogers L."/>
            <person name="Roe W.D."/>
        </authorList>
    </citation>
    <scope>NUCLEOTIDE SEQUENCE [LARGE SCALE GENOMIC DNA]</scope>
    <source>
        <strain evidence="2 3">SM868</strain>
    </source>
</reference>
<dbReference type="RefSeq" id="WP_162522619.1">
    <property type="nucleotide sequence ID" value="NZ_WFKQ01000006.1"/>
</dbReference>
<comment type="caution">
    <text evidence="2">The sequence shown here is derived from an EMBL/GenBank/DDBJ whole genome shotgun (WGS) entry which is preliminary data.</text>
</comment>